<organism evidence="1 2">
    <name type="scientific">Syntrophotalea acetylenica</name>
    <name type="common">Pelobacter acetylenicus</name>
    <dbReference type="NCBI Taxonomy" id="29542"/>
    <lineage>
        <taxon>Bacteria</taxon>
        <taxon>Pseudomonadati</taxon>
        <taxon>Thermodesulfobacteriota</taxon>
        <taxon>Desulfuromonadia</taxon>
        <taxon>Desulfuromonadales</taxon>
        <taxon>Syntrophotaleaceae</taxon>
        <taxon>Syntrophotalea</taxon>
    </lineage>
</organism>
<evidence type="ECO:0000313" key="2">
    <source>
        <dbReference type="Proteomes" id="UP000182264"/>
    </source>
</evidence>
<gene>
    <name evidence="1" type="ORF">A7E75_00820</name>
</gene>
<dbReference type="EMBL" id="CP015518">
    <property type="protein sequence ID" value="APG23727.1"/>
    <property type="molecule type" value="Genomic_DNA"/>
</dbReference>
<accession>A0A1L3GCU1</accession>
<evidence type="ECO:0000313" key="1">
    <source>
        <dbReference type="EMBL" id="APG23727.1"/>
    </source>
</evidence>
<proteinExistence type="predicted"/>
<dbReference type="GO" id="GO:0046914">
    <property type="term" value="F:transition metal ion binding"/>
    <property type="evidence" value="ECO:0007669"/>
    <property type="project" value="InterPro"/>
</dbReference>
<dbReference type="GO" id="GO:0003824">
    <property type="term" value="F:catalytic activity"/>
    <property type="evidence" value="ECO:0007669"/>
    <property type="project" value="InterPro"/>
</dbReference>
<reference evidence="1 2" key="1">
    <citation type="journal article" date="2017" name="Genome Announc.">
        <title>Complete Genome Sequences of Two Acetylene-Fermenting Pelobacter acetylenicus Strains.</title>
        <authorList>
            <person name="Sutton J.M."/>
            <person name="Baesman S.M."/>
            <person name="Fierst J.L."/>
            <person name="Poret-Peterson A.T."/>
            <person name="Oremland R.S."/>
            <person name="Dunlap D.S."/>
            <person name="Akob D.M."/>
        </authorList>
    </citation>
    <scope>NUCLEOTIDE SEQUENCE [LARGE SCALE GENOMIC DNA]</scope>
    <source>
        <strain evidence="1 2">DSM 3247</strain>
    </source>
</reference>
<keyword evidence="2" id="KW-1185">Reference proteome</keyword>
<dbReference type="AlphaFoldDB" id="A0A1L3GCU1"/>
<dbReference type="InterPro" id="IPR036648">
    <property type="entry name" value="CN_Hdrase_a/SCN_Hdrase_g_sf"/>
</dbReference>
<dbReference type="RefSeq" id="WP_072285536.1">
    <property type="nucleotide sequence ID" value="NZ_CP015455.1"/>
</dbReference>
<dbReference type="OrthoDB" id="9883630at2"/>
<dbReference type="SUPFAM" id="SSF56209">
    <property type="entry name" value="Nitrile hydratase alpha chain"/>
    <property type="match status" value="1"/>
</dbReference>
<dbReference type="KEGG" id="pace:A6070_09430"/>
<sequence length="110" mass="12957">MSDEKKFIRDDVVAEVKNKARGDMEFRKMLFDNPPEALGQFGFVIPGSPGDDRNYQETVEAMFVRADFYQWFNTEILSEFRDETRSFVTATESEDMDWDFEVTTYKIKPD</sequence>
<protein>
    <submittedName>
        <fullName evidence="1">Uncharacterized protein</fullName>
    </submittedName>
</protein>
<dbReference type="Proteomes" id="UP000182264">
    <property type="component" value="Chromosome"/>
</dbReference>
<name>A0A1L3GCU1_SYNAC</name>